<evidence type="ECO:0000256" key="4">
    <source>
        <dbReference type="ARBA" id="ARBA00024207"/>
    </source>
</evidence>
<sequence length="76" mass="8838">MLNNYVDAIQEHVNESVEDLDSLHQILQKRSWTRVERKGAERLLQILVESCIGIAKHWLKKQIKVLPSDATVFLKN</sequence>
<comment type="similarity">
    <text evidence="4">Belongs to the HepT RNase toxin family.</text>
</comment>
<organism evidence="5">
    <name type="scientific">Colwellia sp. C1</name>
    <dbReference type="NCBI Taxonomy" id="1737566"/>
    <lineage>
        <taxon>Bacteria</taxon>
        <taxon>Pseudomonadati</taxon>
        <taxon>Pseudomonadota</taxon>
        <taxon>Gammaproteobacteria</taxon>
        <taxon>Alteromonadales</taxon>
        <taxon>Colwelliaceae</taxon>
        <taxon>Colwellia</taxon>
    </lineage>
</organism>
<accession>A0A0N7J5L7</accession>
<dbReference type="Gene3D" id="1.20.120.580">
    <property type="entry name" value="bsu32300-like"/>
    <property type="match status" value="1"/>
</dbReference>
<dbReference type="GO" id="GO:0004540">
    <property type="term" value="F:RNA nuclease activity"/>
    <property type="evidence" value="ECO:0007669"/>
    <property type="project" value="InterPro"/>
</dbReference>
<dbReference type="GO" id="GO:0016787">
    <property type="term" value="F:hydrolase activity"/>
    <property type="evidence" value="ECO:0007669"/>
    <property type="project" value="UniProtKB-KW"/>
</dbReference>
<evidence type="ECO:0000256" key="3">
    <source>
        <dbReference type="ARBA" id="ARBA00022801"/>
    </source>
</evidence>
<dbReference type="EMBL" id="KT428294">
    <property type="protein sequence ID" value="ALK44220.1"/>
    <property type="molecule type" value="Genomic_DNA"/>
</dbReference>
<reference evidence="5" key="1">
    <citation type="submission" date="2015-08" db="EMBL/GenBank/DDBJ databases">
        <title>Partial sequence of psychrophilic Colwellia sp.</title>
        <authorList>
            <person name="Pankowski J.A."/>
            <person name="Leong J.S."/>
            <person name="Nano F.E."/>
        </authorList>
    </citation>
    <scope>NUCLEOTIDE SEQUENCE</scope>
    <source>
        <strain evidence="5">C1</strain>
    </source>
</reference>
<dbReference type="GO" id="GO:0110001">
    <property type="term" value="C:toxin-antitoxin complex"/>
    <property type="evidence" value="ECO:0007669"/>
    <property type="project" value="InterPro"/>
</dbReference>
<proteinExistence type="inferred from homology"/>
<keyword evidence="2" id="KW-0540">Nuclease</keyword>
<dbReference type="Pfam" id="PF01934">
    <property type="entry name" value="HepT-like"/>
    <property type="match status" value="1"/>
</dbReference>
<name>A0A0N7J5L7_9GAMM</name>
<dbReference type="AlphaFoldDB" id="A0A0N7J5L7"/>
<dbReference type="InterPro" id="IPR008201">
    <property type="entry name" value="HepT-like"/>
</dbReference>
<evidence type="ECO:0000256" key="2">
    <source>
        <dbReference type="ARBA" id="ARBA00022722"/>
    </source>
</evidence>
<keyword evidence="1" id="KW-1277">Toxin-antitoxin system</keyword>
<keyword evidence="3" id="KW-0378">Hydrolase</keyword>
<evidence type="ECO:0000313" key="5">
    <source>
        <dbReference type="EMBL" id="ALK44220.1"/>
    </source>
</evidence>
<dbReference type="InterPro" id="IPR037038">
    <property type="entry name" value="HepT-like_sf"/>
</dbReference>
<protein>
    <submittedName>
        <fullName evidence="5">Uncharacterized protein</fullName>
    </submittedName>
</protein>
<evidence type="ECO:0000256" key="1">
    <source>
        <dbReference type="ARBA" id="ARBA00022649"/>
    </source>
</evidence>